<evidence type="ECO:0000313" key="2">
    <source>
        <dbReference type="Proteomes" id="UP000219285"/>
    </source>
</evidence>
<keyword evidence="2" id="KW-1185">Reference proteome</keyword>
<organism evidence="1 2">
    <name type="scientific">Alteromonas pelagimontana</name>
    <dbReference type="NCBI Taxonomy" id="1858656"/>
    <lineage>
        <taxon>Bacteria</taxon>
        <taxon>Pseudomonadati</taxon>
        <taxon>Pseudomonadota</taxon>
        <taxon>Gammaproteobacteria</taxon>
        <taxon>Alteromonadales</taxon>
        <taxon>Alteromonadaceae</taxon>
        <taxon>Alteromonas/Salinimonas group</taxon>
        <taxon>Alteromonas</taxon>
    </lineage>
</organism>
<accession>A0A6M4MEM7</accession>
<dbReference type="PROSITE" id="PS51257">
    <property type="entry name" value="PROKAR_LIPOPROTEIN"/>
    <property type="match status" value="1"/>
</dbReference>
<sequence length="85" mass="9623">MALKNGKPQVGPAHLEKIALDTVPASLVALWASCYLNDAVLSRLAMAEQQQNKSNKWQHMMAQRVAMREWRNDVAPKRRLCLLPN</sequence>
<reference evidence="2" key="1">
    <citation type="submission" date="2014-12" db="EMBL/GenBank/DDBJ databases">
        <title>Complete genome sequence of a multi-drug resistant Klebsiella pneumoniae.</title>
        <authorList>
            <person name="Hua X."/>
            <person name="Chen Q."/>
            <person name="Li X."/>
            <person name="Feng Y."/>
            <person name="Ruan Z."/>
            <person name="Yu Y."/>
        </authorList>
    </citation>
    <scope>NUCLEOTIDE SEQUENCE [LARGE SCALE GENOMIC DNA]</scope>
    <source>
        <strain evidence="2">5.12</strain>
    </source>
</reference>
<dbReference type="KEGG" id="apel:CA267_013095"/>
<proteinExistence type="predicted"/>
<protein>
    <submittedName>
        <fullName evidence="1">Uncharacterized protein</fullName>
    </submittedName>
</protein>
<reference evidence="1 2" key="2">
    <citation type="submission" date="2020-04" db="EMBL/GenBank/DDBJ databases">
        <title>Complete genome sequence of Alteromonas pelagimontana 5.12T.</title>
        <authorList>
            <person name="Sinha R.K."/>
            <person name="Krishnan K.P."/>
            <person name="Kurian J.P."/>
        </authorList>
    </citation>
    <scope>NUCLEOTIDE SEQUENCE [LARGE SCALE GENOMIC DNA]</scope>
    <source>
        <strain evidence="1 2">5.12</strain>
    </source>
</reference>
<gene>
    <name evidence="1" type="ORF">CA267_013095</name>
</gene>
<dbReference type="EMBL" id="CP052766">
    <property type="protein sequence ID" value="QJR81634.1"/>
    <property type="molecule type" value="Genomic_DNA"/>
</dbReference>
<dbReference type="OrthoDB" id="5761728at2"/>
<evidence type="ECO:0000313" key="1">
    <source>
        <dbReference type="EMBL" id="QJR81634.1"/>
    </source>
</evidence>
<dbReference type="Proteomes" id="UP000219285">
    <property type="component" value="Chromosome"/>
</dbReference>
<dbReference type="AlphaFoldDB" id="A0A6M4MEM7"/>
<dbReference type="RefSeq" id="WP_075610801.1">
    <property type="nucleotide sequence ID" value="NZ_CP052766.1"/>
</dbReference>
<name>A0A6M4MEM7_9ALTE</name>